<accession>A0ABY8MPA6</accession>
<dbReference type="InterPro" id="IPR001412">
    <property type="entry name" value="aa-tRNA-synth_I_CS"/>
</dbReference>
<dbReference type="SUPFAM" id="SSF47323">
    <property type="entry name" value="Anticodon-binding domain of a subclass of class I aminoacyl-tRNA synthetases"/>
    <property type="match status" value="1"/>
</dbReference>
<keyword evidence="15" id="KW-1185">Reference proteome</keyword>
<evidence type="ECO:0000259" key="13">
    <source>
        <dbReference type="Pfam" id="PF08264"/>
    </source>
</evidence>
<evidence type="ECO:0000256" key="8">
    <source>
        <dbReference type="ARBA" id="ARBA00023146"/>
    </source>
</evidence>
<keyword evidence="5 11" id="KW-0547">Nucleotide-binding</keyword>
<keyword evidence="7 11" id="KW-0648">Protein biosynthesis</keyword>
<dbReference type="InterPro" id="IPR013155">
    <property type="entry name" value="M/V/L/I-tRNA-synth_anticd-bd"/>
</dbReference>
<feature type="domain" description="Methionyl/Valyl/Leucyl/Isoleucyl-tRNA synthetase anticodon-binding" evidence="13">
    <location>
        <begin position="675"/>
        <end position="753"/>
    </location>
</feature>
<dbReference type="Pfam" id="PF00133">
    <property type="entry name" value="tRNA-synt_1"/>
    <property type="match status" value="2"/>
</dbReference>
<feature type="domain" description="Aminoacyl-tRNA synthetase class Ia" evidence="12">
    <location>
        <begin position="393"/>
        <end position="556"/>
    </location>
</feature>
<dbReference type="PANTHER" id="PTHR43740:SF2">
    <property type="entry name" value="LEUCINE--TRNA LIGASE, MITOCHONDRIAL"/>
    <property type="match status" value="1"/>
</dbReference>
<evidence type="ECO:0000259" key="12">
    <source>
        <dbReference type="Pfam" id="PF00133"/>
    </source>
</evidence>
<reference evidence="14 15" key="1">
    <citation type="submission" date="2022-03" db="EMBL/GenBank/DDBJ databases">
        <title>Plant growth promoting endophytes with ACC deaminase activity.</title>
        <authorList>
            <person name="Charles T."/>
            <person name="Van Dyk A."/>
            <person name="Cheng J."/>
            <person name="Heil J."/>
        </authorList>
    </citation>
    <scope>NUCLEOTIDE SEQUENCE [LARGE SCALE GENOMIC DNA]</scope>
    <source>
        <strain evidence="14 15">8R6</strain>
    </source>
</reference>
<dbReference type="PANTHER" id="PTHR43740">
    <property type="entry name" value="LEUCYL-TRNA SYNTHETASE"/>
    <property type="match status" value="1"/>
</dbReference>
<dbReference type="SUPFAM" id="SSF52374">
    <property type="entry name" value="Nucleotidylyl transferase"/>
    <property type="match status" value="1"/>
</dbReference>
<evidence type="ECO:0000256" key="2">
    <source>
        <dbReference type="ARBA" id="ARBA00013164"/>
    </source>
</evidence>
<dbReference type="NCBIfam" id="TIGR00396">
    <property type="entry name" value="leuS_bact"/>
    <property type="match status" value="1"/>
</dbReference>
<gene>
    <name evidence="14" type="primary">leuS</name>
    <name evidence="14" type="ORF">MOQ58_17775</name>
</gene>
<evidence type="ECO:0000256" key="4">
    <source>
        <dbReference type="ARBA" id="ARBA00022598"/>
    </source>
</evidence>
<dbReference type="SUPFAM" id="SSF50677">
    <property type="entry name" value="ValRS/IleRS/LeuRS editing domain"/>
    <property type="match status" value="1"/>
</dbReference>
<keyword evidence="3" id="KW-0963">Cytoplasm</keyword>
<sequence length="816" mass="92895">MIMDNDQFRTKWQNKWVDSNLYAADNFSTKPSYYVLDMFPYPSGNGLHVGHAVGYIGSDIIARKKRMDGFNVLHPMGWDAFGLPAEQYAIKTGVHPAEITKINCENFKRQLMLMGLSYDWNREIDTSDKKYFKWTQFLFLKLYEQGLVYEKEENVWWCEELKTVLANEEVIDGRSERGDYICTKKPLKQWVVKITQYADKLLDGLDKLDWPESVKKMQREWIGRTEGVDIDFKVLDDSGTHLTVFTDEPETLYGVNAIFLSVEHPYVKDLLLGADNDVHARISSMQAPENGMQGVSVERSVLHPLTGKQIPVYVVNYLSIDGNVDALLSVPATDHQALEICQHLDIGHVSIFDADLNLKNSGSINGLSRAQARAHVIDELIHSRAAVKKVRYKMRDWLFSRQRYWGEPFPLYRGADGEVVTAGYHELPIELPHVENYSPGPDGASPLQRAQEWVNCEDESGNPLFRVTDTMPGWAGSCWYYLRFMDPHNQAEPFSKQSSEYWNQVDLYVGGAAHATMHLLYARFWHKVLFDVGLVGFDEPFKKLYNQGLVTADAFKDASGRIVAVDEAENRDGKYWLKNTNDELQVFNTKMSKSLLNVVVPDTLIEEYGVDTFRIYMMFMGPLGQNKKWDIKGIKGCARFLSRVSSLLEHDAFTAIPQENQAGVSNERLETLWGNALSKIDASFVSLNFNTAVAAFMEFINEAEKDKAYFCQRIAKDFIKALFPFAPHVCSEMWERLGESGIDHAAWPTARVRMVKATKIYINGKHVNDLTDCAGEEQIDVERAQDKVIDALKGRTITKVIYSPNQIVNFLCAPAI</sequence>
<dbReference type="InterPro" id="IPR014729">
    <property type="entry name" value="Rossmann-like_a/b/a_fold"/>
</dbReference>
<evidence type="ECO:0000256" key="6">
    <source>
        <dbReference type="ARBA" id="ARBA00022840"/>
    </source>
</evidence>
<proteinExistence type="inferred from homology"/>
<evidence type="ECO:0000313" key="15">
    <source>
        <dbReference type="Proteomes" id="UP001243713"/>
    </source>
</evidence>
<name>A0ABY8MPA6_9PSED</name>
<evidence type="ECO:0000313" key="14">
    <source>
        <dbReference type="EMBL" id="WGK88381.1"/>
    </source>
</evidence>
<dbReference type="Gene3D" id="3.40.50.620">
    <property type="entry name" value="HUPs"/>
    <property type="match status" value="2"/>
</dbReference>
<comment type="similarity">
    <text evidence="1 11">Belongs to the class-I aminoacyl-tRNA synthetase family.</text>
</comment>
<dbReference type="EMBL" id="CP093428">
    <property type="protein sequence ID" value="WGK88381.1"/>
    <property type="molecule type" value="Genomic_DNA"/>
</dbReference>
<dbReference type="GO" id="GO:0004823">
    <property type="term" value="F:leucine-tRNA ligase activity"/>
    <property type="evidence" value="ECO:0007669"/>
    <property type="project" value="UniProtKB-EC"/>
</dbReference>
<dbReference type="InterPro" id="IPR009008">
    <property type="entry name" value="Val/Leu/Ile-tRNA-synth_edit"/>
</dbReference>
<dbReference type="EC" id="6.1.1.4" evidence="2 10"/>
<dbReference type="RefSeq" id="WP_280161541.1">
    <property type="nucleotide sequence ID" value="NZ_CP093428.1"/>
</dbReference>
<dbReference type="Proteomes" id="UP001243713">
    <property type="component" value="Chromosome"/>
</dbReference>
<dbReference type="InterPro" id="IPR009080">
    <property type="entry name" value="tRNAsynth_Ia_anticodon-bd"/>
</dbReference>
<evidence type="ECO:0000256" key="11">
    <source>
        <dbReference type="RuleBase" id="RU363035"/>
    </source>
</evidence>
<dbReference type="CDD" id="cd00812">
    <property type="entry name" value="LeuRS_core"/>
    <property type="match status" value="1"/>
</dbReference>
<dbReference type="PROSITE" id="PS00178">
    <property type="entry name" value="AA_TRNA_LIGASE_I"/>
    <property type="match status" value="1"/>
</dbReference>
<evidence type="ECO:0000256" key="5">
    <source>
        <dbReference type="ARBA" id="ARBA00022741"/>
    </source>
</evidence>
<keyword evidence="6 11" id="KW-0067">ATP-binding</keyword>
<keyword evidence="4 11" id="KW-0436">Ligase</keyword>
<organism evidence="14 15">
    <name type="scientific">Pseudomonas migulae</name>
    <dbReference type="NCBI Taxonomy" id="78543"/>
    <lineage>
        <taxon>Bacteria</taxon>
        <taxon>Pseudomonadati</taxon>
        <taxon>Pseudomonadota</taxon>
        <taxon>Gammaproteobacteria</taxon>
        <taxon>Pseudomonadales</taxon>
        <taxon>Pseudomonadaceae</taxon>
        <taxon>Pseudomonas</taxon>
    </lineage>
</organism>
<evidence type="ECO:0000256" key="1">
    <source>
        <dbReference type="ARBA" id="ARBA00005594"/>
    </source>
</evidence>
<dbReference type="InterPro" id="IPR002302">
    <property type="entry name" value="Leu-tRNA-ligase"/>
</dbReference>
<dbReference type="Pfam" id="PF08264">
    <property type="entry name" value="Anticodon_1"/>
    <property type="match status" value="1"/>
</dbReference>
<dbReference type="PRINTS" id="PR00985">
    <property type="entry name" value="TRNASYNTHLEU"/>
</dbReference>
<evidence type="ECO:0000256" key="9">
    <source>
        <dbReference type="ARBA" id="ARBA00047469"/>
    </source>
</evidence>
<comment type="catalytic activity">
    <reaction evidence="9">
        <text>tRNA(Leu) + L-leucine + ATP = L-leucyl-tRNA(Leu) + AMP + diphosphate</text>
        <dbReference type="Rhea" id="RHEA:11688"/>
        <dbReference type="Rhea" id="RHEA-COMP:9613"/>
        <dbReference type="Rhea" id="RHEA-COMP:9622"/>
        <dbReference type="ChEBI" id="CHEBI:30616"/>
        <dbReference type="ChEBI" id="CHEBI:33019"/>
        <dbReference type="ChEBI" id="CHEBI:57427"/>
        <dbReference type="ChEBI" id="CHEBI:78442"/>
        <dbReference type="ChEBI" id="CHEBI:78494"/>
        <dbReference type="ChEBI" id="CHEBI:456215"/>
        <dbReference type="EC" id="6.1.1.4"/>
    </reaction>
</comment>
<feature type="domain" description="Aminoacyl-tRNA synthetase class Ia" evidence="12">
    <location>
        <begin position="11"/>
        <end position="223"/>
    </location>
</feature>
<evidence type="ECO:0000256" key="7">
    <source>
        <dbReference type="ARBA" id="ARBA00022917"/>
    </source>
</evidence>
<dbReference type="Gene3D" id="1.10.730.10">
    <property type="entry name" value="Isoleucyl-tRNA Synthetase, Domain 1"/>
    <property type="match status" value="1"/>
</dbReference>
<dbReference type="InterPro" id="IPR002300">
    <property type="entry name" value="aa-tRNA-synth_Ia"/>
</dbReference>
<evidence type="ECO:0000256" key="3">
    <source>
        <dbReference type="ARBA" id="ARBA00022490"/>
    </source>
</evidence>
<evidence type="ECO:0000256" key="10">
    <source>
        <dbReference type="NCBIfam" id="TIGR00396"/>
    </source>
</evidence>
<keyword evidence="8 11" id="KW-0030">Aminoacyl-tRNA synthetase</keyword>
<protein>
    <recommendedName>
        <fullName evidence="2 10">Leucine--tRNA ligase</fullName>
        <ecNumber evidence="2 10">6.1.1.4</ecNumber>
    </recommendedName>
</protein>